<dbReference type="InParanoid" id="F9XLK9"/>
<dbReference type="OrthoDB" id="3946766at2759"/>
<dbReference type="Pfam" id="PF13086">
    <property type="entry name" value="AAA_11"/>
    <property type="match status" value="1"/>
</dbReference>
<feature type="region of interest" description="Disordered" evidence="6">
    <location>
        <begin position="90"/>
        <end position="121"/>
    </location>
</feature>
<dbReference type="Proteomes" id="UP000008062">
    <property type="component" value="Chromosome 10"/>
</dbReference>
<dbReference type="CDD" id="cd18808">
    <property type="entry name" value="SF1_C_Upf1"/>
    <property type="match status" value="1"/>
</dbReference>
<keyword evidence="3" id="KW-0378">Hydrolase</keyword>
<evidence type="ECO:0000256" key="1">
    <source>
        <dbReference type="ARBA" id="ARBA00007913"/>
    </source>
</evidence>
<dbReference type="SUPFAM" id="SSF52540">
    <property type="entry name" value="P-loop containing nucleoside triphosphate hydrolases"/>
    <property type="match status" value="1"/>
</dbReference>
<dbReference type="GO" id="GO:0005524">
    <property type="term" value="F:ATP binding"/>
    <property type="evidence" value="ECO:0007669"/>
    <property type="project" value="UniProtKB-KW"/>
</dbReference>
<name>F9XLK9_ZYMTI</name>
<dbReference type="Gene3D" id="3.40.50.300">
    <property type="entry name" value="P-loop containing nucleotide triphosphate hydrolases"/>
    <property type="match status" value="2"/>
</dbReference>
<dbReference type="EMBL" id="CM001205">
    <property type="protein sequence ID" value="EGP83795.1"/>
    <property type="molecule type" value="Genomic_DNA"/>
</dbReference>
<feature type="compositionally biased region" description="Low complexity" evidence="6">
    <location>
        <begin position="31"/>
        <end position="44"/>
    </location>
</feature>
<feature type="compositionally biased region" description="Low complexity" evidence="6">
    <location>
        <begin position="90"/>
        <end position="101"/>
    </location>
</feature>
<reference evidence="9 10" key="1">
    <citation type="journal article" date="2011" name="PLoS Genet.">
        <title>Finished genome of the fungal wheat pathogen Mycosphaerella graminicola reveals dispensome structure, chromosome plasticity, and stealth pathogenesis.</title>
        <authorList>
            <person name="Goodwin S.B."/>
            <person name="Ben M'barek S."/>
            <person name="Dhillon B."/>
            <person name="Wittenberg A.H.J."/>
            <person name="Crane C.F."/>
            <person name="Hane J.K."/>
            <person name="Foster A.J."/>
            <person name="Van der Lee T.A.J."/>
            <person name="Grimwood J."/>
            <person name="Aerts A."/>
            <person name="Antoniw J."/>
            <person name="Bailey A."/>
            <person name="Bluhm B."/>
            <person name="Bowler J."/>
            <person name="Bristow J."/>
            <person name="van der Burgt A."/>
            <person name="Canto-Canche B."/>
            <person name="Churchill A.C.L."/>
            <person name="Conde-Ferraez L."/>
            <person name="Cools H.J."/>
            <person name="Coutinho P.M."/>
            <person name="Csukai M."/>
            <person name="Dehal P."/>
            <person name="De Wit P."/>
            <person name="Donzelli B."/>
            <person name="van de Geest H.C."/>
            <person name="van Ham R.C.H.J."/>
            <person name="Hammond-Kosack K.E."/>
            <person name="Henrissat B."/>
            <person name="Kilian A."/>
            <person name="Kobayashi A.K."/>
            <person name="Koopmann E."/>
            <person name="Kourmpetis Y."/>
            <person name="Kuzniar A."/>
            <person name="Lindquist E."/>
            <person name="Lombard V."/>
            <person name="Maliepaard C."/>
            <person name="Martins N."/>
            <person name="Mehrabi R."/>
            <person name="Nap J.P.H."/>
            <person name="Ponomarenko A."/>
            <person name="Rudd J.J."/>
            <person name="Salamov A."/>
            <person name="Schmutz J."/>
            <person name="Schouten H.J."/>
            <person name="Shapiro H."/>
            <person name="Stergiopoulos I."/>
            <person name="Torriani S.F.F."/>
            <person name="Tu H."/>
            <person name="de Vries R.P."/>
            <person name="Waalwijk C."/>
            <person name="Ware S.B."/>
            <person name="Wiebenga A."/>
            <person name="Zwiers L.-H."/>
            <person name="Oliver R.P."/>
            <person name="Grigoriev I.V."/>
            <person name="Kema G.H.J."/>
        </authorList>
    </citation>
    <scope>NUCLEOTIDE SEQUENCE [LARGE SCALE GENOMIC DNA]</scope>
    <source>
        <strain evidence="10">CBS 115943 / IPO323</strain>
    </source>
</reference>
<keyword evidence="5" id="KW-0067">ATP-binding</keyword>
<evidence type="ECO:0000313" key="10">
    <source>
        <dbReference type="Proteomes" id="UP000008062"/>
    </source>
</evidence>
<dbReference type="STRING" id="336722.F9XLK9"/>
<evidence type="ECO:0000313" key="9">
    <source>
        <dbReference type="EMBL" id="EGP83795.1"/>
    </source>
</evidence>
<keyword evidence="2" id="KW-0547">Nucleotide-binding</keyword>
<dbReference type="HOGENOM" id="CLU_256591_0_0_1"/>
<evidence type="ECO:0000259" key="8">
    <source>
        <dbReference type="Pfam" id="PF13087"/>
    </source>
</evidence>
<dbReference type="eggNOG" id="KOG1801">
    <property type="taxonomic scope" value="Eukaryota"/>
</dbReference>
<feature type="compositionally biased region" description="Basic and acidic residues" evidence="6">
    <location>
        <begin position="1337"/>
        <end position="1348"/>
    </location>
</feature>
<dbReference type="GO" id="GO:0043139">
    <property type="term" value="F:5'-3' DNA helicase activity"/>
    <property type="evidence" value="ECO:0007669"/>
    <property type="project" value="TreeGrafter"/>
</dbReference>
<evidence type="ECO:0000256" key="5">
    <source>
        <dbReference type="ARBA" id="ARBA00022840"/>
    </source>
</evidence>
<dbReference type="GeneID" id="13398643"/>
<feature type="domain" description="DNA2/NAM7 helicase-like C-terminal" evidence="8">
    <location>
        <begin position="976"/>
        <end position="1194"/>
    </location>
</feature>
<sequence length="1367" mass="149328">MAPKNQHGRNANKPSQQQPQQQGKQSEKNRAPPAAKSTATPAPTQSGATVVGPSKAAGNVDELSAKLGDITTGQQTTAGAAAAAPKSLAAPAPAPAPITASGDMPNIFGGMPDSWESDDDEDLTGPAFTKAEVGLTDGENGGKFVSREIIDKLQNGEIVLKELPRDMMLPASENWLYPSDATQVYNVYRGSDAPRAENMVIYDAEGNKKGSLTKSSKVFLSFNDHKVGIGALTGKPGLLVKLQWILHSQVPGFLLTIERGNDRGTVQVRVHVNSMTRAEGTFGRDVGFSMQSSAEKGGLKDLARTGLVLGDKVEEGLWETRCKLLKSMHEQATGPPPSRPQFVGISEKELADMKANSTDLKFLDDSTGLTHGDWALIALFDTADFSMFRFLHTDDGAQHAYGTLKYWLCGAIQDVARNGNFPHYRRQAAKLSQDVNSRAFRLRETVPPRHMVTKWRITYEADEAGRQRPVSARAEQWTSFAKLTFYPDSESKALALRIGTERNRDFGVAIIQDLLDTKMGSLQAHITPLPDDPNLYWIEIAVEGGEGSLFGSDHRLKPAVSSRVEIVVADGDNRGTKFNGTVQDDLFGRRPEIACIARVVGNKRLDEGTFPVSVDMKDDGTPCDRQNAALIELSRRVERTKGVDIANLVLRAKPTILEPEALAEELSSAPWANGDAILEKVISSWALNPKQAEAATLSTKTQSGTVLIHGPPGTGKSRALAAIGNLHAKLGHCTGIAKRQVLFTAPSNYAVDQLLSKMVQKLDLKKERIRVCRFTGDKPPKAPRSTPLAEQQASETARTDEFVGEGTTDTLWELCARMAENKKATALSAQYSFFVQRKQFIYDISRDTGHEFQQEALYFRTQKRDLAEALKKGDKARADECRKEITINEPLWTKRYFDEVDFVFVTNSSAAHETLMDYLKPSVLISDESALASVADIATPLAAFLEWIKLVVLAGDHKQIGPRNFSAGANELSIDMSQSLFSQLVENKGGEDHVMLTEQYRMKEAFSEMVNEIFYNGNLTNHESLATTSALEVTLKDFFGHLSPFWNGRLRLAVDVSGPGVSSVATGSAKSTKNEAEAADLVALVHALVNFTPSSTGGRKIKREDFLIITPYASQVTEIQRQLIARNLTGTIEGDAIECQIMTSASVQGLEHKIVLLSSVKNEPGKPMNIGFTKDSKQLCVNFSRVEECMVTFSNIAAHAVSQIRGAPQMTQTKTGKMSAFAKIVGSYRDKKDIISNGHFKALIGRTEVRAADDIEIIFKQVQEAETAKADRAIMEVDQEGRRTDRRGPRETGVRPPGLGRDAPKARPNMVSAYQQEQSASEQPGAKRKRPAVVGGDTERLATPRLDEDSAMEEDNVEPDVEMDGAS</sequence>
<dbReference type="InterPro" id="IPR047187">
    <property type="entry name" value="SF1_C_Upf1"/>
</dbReference>
<dbReference type="InterPro" id="IPR027417">
    <property type="entry name" value="P-loop_NTPase"/>
</dbReference>
<keyword evidence="4" id="KW-0347">Helicase</keyword>
<dbReference type="OMA" id="HECNIEI"/>
<evidence type="ECO:0000259" key="7">
    <source>
        <dbReference type="Pfam" id="PF13086"/>
    </source>
</evidence>
<feature type="region of interest" description="Disordered" evidence="6">
    <location>
        <begin position="1"/>
        <end position="55"/>
    </location>
</feature>
<evidence type="ECO:0008006" key="11">
    <source>
        <dbReference type="Google" id="ProtNLM"/>
    </source>
</evidence>
<feature type="compositionally biased region" description="Low complexity" evidence="6">
    <location>
        <begin position="13"/>
        <end position="24"/>
    </location>
</feature>
<gene>
    <name evidence="9" type="ORF">MYCGRDRAFT_96141</name>
</gene>
<feature type="region of interest" description="Disordered" evidence="6">
    <location>
        <begin position="775"/>
        <end position="800"/>
    </location>
</feature>
<dbReference type="PANTHER" id="PTHR43788:SF8">
    <property type="entry name" value="DNA-BINDING PROTEIN SMUBP-2"/>
    <property type="match status" value="1"/>
</dbReference>
<dbReference type="KEGG" id="ztr:MYCGRDRAFT_96141"/>
<organism evidence="9 10">
    <name type="scientific">Zymoseptoria tritici (strain CBS 115943 / IPO323)</name>
    <name type="common">Speckled leaf blotch fungus</name>
    <name type="synonym">Septoria tritici</name>
    <dbReference type="NCBI Taxonomy" id="336722"/>
    <lineage>
        <taxon>Eukaryota</taxon>
        <taxon>Fungi</taxon>
        <taxon>Dikarya</taxon>
        <taxon>Ascomycota</taxon>
        <taxon>Pezizomycotina</taxon>
        <taxon>Dothideomycetes</taxon>
        <taxon>Dothideomycetidae</taxon>
        <taxon>Mycosphaerellales</taxon>
        <taxon>Mycosphaerellaceae</taxon>
        <taxon>Zymoseptoria</taxon>
    </lineage>
</organism>
<proteinExistence type="inferred from homology"/>
<feature type="compositionally biased region" description="Acidic residues" evidence="6">
    <location>
        <begin position="1349"/>
        <end position="1367"/>
    </location>
</feature>
<evidence type="ECO:0000256" key="3">
    <source>
        <dbReference type="ARBA" id="ARBA00022801"/>
    </source>
</evidence>
<evidence type="ECO:0000256" key="2">
    <source>
        <dbReference type="ARBA" id="ARBA00022741"/>
    </source>
</evidence>
<feature type="region of interest" description="Disordered" evidence="6">
    <location>
        <begin position="1271"/>
        <end position="1367"/>
    </location>
</feature>
<dbReference type="VEuPathDB" id="FungiDB:ZTRI_10.179"/>
<dbReference type="InterPro" id="IPR041679">
    <property type="entry name" value="DNA2/NAM7-like_C"/>
</dbReference>
<dbReference type="InterPro" id="IPR041677">
    <property type="entry name" value="DNA2/NAM7_AAA_11"/>
</dbReference>
<dbReference type="InterPro" id="IPR050534">
    <property type="entry name" value="Coronavir_polyprotein_1ab"/>
</dbReference>
<comment type="similarity">
    <text evidence="1">Belongs to the DNA2/NAM7 helicase family.</text>
</comment>
<evidence type="ECO:0000256" key="6">
    <source>
        <dbReference type="SAM" id="MobiDB-lite"/>
    </source>
</evidence>
<dbReference type="PANTHER" id="PTHR43788">
    <property type="entry name" value="DNA2/NAM7 HELICASE FAMILY MEMBER"/>
    <property type="match status" value="1"/>
</dbReference>
<dbReference type="Pfam" id="PF13087">
    <property type="entry name" value="AAA_12"/>
    <property type="match status" value="1"/>
</dbReference>
<keyword evidence="10" id="KW-1185">Reference proteome</keyword>
<accession>F9XLK9</accession>
<feature type="compositionally biased region" description="Low complexity" evidence="6">
    <location>
        <begin position="1312"/>
        <end position="1323"/>
    </location>
</feature>
<feature type="domain" description="DNA2/NAM7 helicase helicase" evidence="7">
    <location>
        <begin position="687"/>
        <end position="963"/>
    </location>
</feature>
<evidence type="ECO:0000256" key="4">
    <source>
        <dbReference type="ARBA" id="ARBA00022806"/>
    </source>
</evidence>
<feature type="compositionally biased region" description="Basic and acidic residues" evidence="6">
    <location>
        <begin position="1271"/>
        <end position="1293"/>
    </location>
</feature>
<dbReference type="GO" id="GO:0016787">
    <property type="term" value="F:hydrolase activity"/>
    <property type="evidence" value="ECO:0007669"/>
    <property type="project" value="UniProtKB-KW"/>
</dbReference>
<dbReference type="RefSeq" id="XP_003848819.1">
    <property type="nucleotide sequence ID" value="XM_003848771.1"/>
</dbReference>
<protein>
    <recommendedName>
        <fullName evidence="11">DNA2/NAM7 helicase-like C-terminal domain-containing protein</fullName>
    </recommendedName>
</protein>